<feature type="domain" description="N-acetylmuramoyl-L-alanine amidase" evidence="4">
    <location>
        <begin position="71"/>
        <end position="208"/>
    </location>
</feature>
<dbReference type="SUPFAM" id="SSF55846">
    <property type="entry name" value="N-acetylmuramoyl-L-alanine amidase-like"/>
    <property type="match status" value="1"/>
</dbReference>
<dbReference type="GO" id="GO:0009253">
    <property type="term" value="P:peptidoglycan catabolic process"/>
    <property type="evidence" value="ECO:0007669"/>
    <property type="project" value="InterPro"/>
</dbReference>
<dbReference type="AlphaFoldDB" id="F4WMQ9"/>
<dbReference type="InterPro" id="IPR002502">
    <property type="entry name" value="Amidase_domain"/>
</dbReference>
<dbReference type="InterPro" id="IPR036505">
    <property type="entry name" value="Amidase/PGRP_sf"/>
</dbReference>
<dbReference type="FunCoup" id="F4WMQ9">
    <property type="interactions" value="33"/>
</dbReference>
<dbReference type="InterPro" id="IPR006619">
    <property type="entry name" value="PGRP_domain_met/bac"/>
</dbReference>
<dbReference type="GO" id="GO:0008745">
    <property type="term" value="F:N-acetylmuramoyl-L-alanine amidase activity"/>
    <property type="evidence" value="ECO:0007669"/>
    <property type="project" value="InterPro"/>
</dbReference>
<dbReference type="SMART" id="SM00701">
    <property type="entry name" value="PGRP"/>
    <property type="match status" value="1"/>
</dbReference>
<keyword evidence="7" id="KW-1185">Reference proteome</keyword>
<organism evidence="7">
    <name type="scientific">Acromyrmex echinatior</name>
    <name type="common">Panamanian leafcutter ant</name>
    <name type="synonym">Acromyrmex octospinosus echinatior</name>
    <dbReference type="NCBI Taxonomy" id="103372"/>
    <lineage>
        <taxon>Eukaryota</taxon>
        <taxon>Metazoa</taxon>
        <taxon>Ecdysozoa</taxon>
        <taxon>Arthropoda</taxon>
        <taxon>Hexapoda</taxon>
        <taxon>Insecta</taxon>
        <taxon>Pterygota</taxon>
        <taxon>Neoptera</taxon>
        <taxon>Endopterygota</taxon>
        <taxon>Hymenoptera</taxon>
        <taxon>Apocrita</taxon>
        <taxon>Aculeata</taxon>
        <taxon>Formicoidea</taxon>
        <taxon>Formicidae</taxon>
        <taxon>Myrmicinae</taxon>
        <taxon>Acromyrmex</taxon>
    </lineage>
</organism>
<comment type="similarity">
    <text evidence="1">Belongs to the N-acetylmuramoyl-L-alanine amidase 2 family.</text>
</comment>
<proteinExistence type="inferred from homology"/>
<dbReference type="InterPro" id="IPR015510">
    <property type="entry name" value="PGRP"/>
</dbReference>
<dbReference type="FunFam" id="3.40.80.10:FF:000001">
    <property type="entry name" value="Peptidoglycan recognition protein 1"/>
    <property type="match status" value="1"/>
</dbReference>
<dbReference type="EMBL" id="GL888218">
    <property type="protein sequence ID" value="EGI64536.1"/>
    <property type="molecule type" value="Genomic_DNA"/>
</dbReference>
<sequence>MVSGEKRMDGNPTSKGIALIARSYDFREQLVALNSAYSVPPNASLLIKLHMTLVSFYSPNIISRTEWGAREPKSQTNLKLKPAPYVIIHHSVGSGCETQAVCQLKVRQFQNEHMNKRGWPDIGYNFLVGEDGNVYEGRGWGKKGAHSIPFNSKSIGICIIGDYRNRTPNAAAVQTVANLIAYGVESNEIKSNYKLLGHRQTWSTECPGNSLYTMIKSWPHWSESQ</sequence>
<dbReference type="OrthoDB" id="10001926at2759"/>
<protein>
    <submittedName>
        <fullName evidence="6">Peptidoglycan-recognition protein SC2</fullName>
    </submittedName>
</protein>
<name>F4WMQ9_ACREC</name>
<dbReference type="Gene3D" id="3.40.80.10">
    <property type="entry name" value="Peptidoglycan recognition protein-like"/>
    <property type="match status" value="1"/>
</dbReference>
<dbReference type="GO" id="GO:0045087">
    <property type="term" value="P:innate immune response"/>
    <property type="evidence" value="ECO:0007669"/>
    <property type="project" value="UniProtKB-KW"/>
</dbReference>
<keyword evidence="2" id="KW-0399">Innate immunity</keyword>
<dbReference type="Proteomes" id="UP000007755">
    <property type="component" value="Unassembled WGS sequence"/>
</dbReference>
<dbReference type="eggNOG" id="ENOG502QR3D">
    <property type="taxonomic scope" value="Eukaryota"/>
</dbReference>
<evidence type="ECO:0000259" key="4">
    <source>
        <dbReference type="SMART" id="SM00644"/>
    </source>
</evidence>
<dbReference type="GO" id="GO:0008270">
    <property type="term" value="F:zinc ion binding"/>
    <property type="evidence" value="ECO:0007669"/>
    <property type="project" value="InterPro"/>
</dbReference>
<evidence type="ECO:0000256" key="1">
    <source>
        <dbReference type="ARBA" id="ARBA00007553"/>
    </source>
</evidence>
<keyword evidence="3" id="KW-0391">Immunity</keyword>
<evidence type="ECO:0000256" key="3">
    <source>
        <dbReference type="ARBA" id="ARBA00022859"/>
    </source>
</evidence>
<dbReference type="Pfam" id="PF01510">
    <property type="entry name" value="Amidase_2"/>
    <property type="match status" value="1"/>
</dbReference>
<evidence type="ECO:0000313" key="7">
    <source>
        <dbReference type="Proteomes" id="UP000007755"/>
    </source>
</evidence>
<dbReference type="SMART" id="SM00644">
    <property type="entry name" value="Ami_2"/>
    <property type="match status" value="1"/>
</dbReference>
<dbReference type="PANTHER" id="PTHR11022:SF75">
    <property type="entry name" value="PEPTIDOGLYCAN-RECOGNITION PROTEIN SB1-RELATED"/>
    <property type="match status" value="1"/>
</dbReference>
<dbReference type="PANTHER" id="PTHR11022">
    <property type="entry name" value="PEPTIDOGLYCAN RECOGNITION PROTEIN"/>
    <property type="match status" value="1"/>
</dbReference>
<accession>F4WMQ9</accession>
<feature type="domain" description="Peptidoglycan recognition protein family" evidence="5">
    <location>
        <begin position="59"/>
        <end position="202"/>
    </location>
</feature>
<reference evidence="6" key="1">
    <citation type="submission" date="2011-02" db="EMBL/GenBank/DDBJ databases">
        <title>The genome of the leaf-cutting ant Acromyrmex echinatior suggests key adaptations to social evolution and fungus farming.</title>
        <authorList>
            <person name="Nygaard S."/>
            <person name="Zhang G."/>
        </authorList>
    </citation>
    <scope>NUCLEOTIDE SEQUENCE</scope>
</reference>
<dbReference type="CDD" id="cd06583">
    <property type="entry name" value="PGRP"/>
    <property type="match status" value="1"/>
</dbReference>
<evidence type="ECO:0000259" key="5">
    <source>
        <dbReference type="SMART" id="SM00701"/>
    </source>
</evidence>
<gene>
    <name evidence="6" type="ORF">G5I_07043</name>
</gene>
<evidence type="ECO:0000313" key="6">
    <source>
        <dbReference type="EMBL" id="EGI64536.1"/>
    </source>
</evidence>
<dbReference type="STRING" id="103372.F4WMQ9"/>
<dbReference type="InParanoid" id="F4WMQ9"/>
<evidence type="ECO:0000256" key="2">
    <source>
        <dbReference type="ARBA" id="ARBA00022588"/>
    </source>
</evidence>